<protein>
    <submittedName>
        <fullName evidence="2">Uncharacterized protein</fullName>
    </submittedName>
</protein>
<name>A4UHE6_ALEFU</name>
<feature type="signal peptide" evidence="1">
    <location>
        <begin position="1"/>
        <end position="19"/>
    </location>
</feature>
<organism evidence="2">
    <name type="scientific">Alexandrium fundyense</name>
    <name type="common">Dinoflagellate</name>
    <dbReference type="NCBI Taxonomy" id="2932"/>
    <lineage>
        <taxon>Eukaryota</taxon>
        <taxon>Sar</taxon>
        <taxon>Alveolata</taxon>
        <taxon>Dinophyceae</taxon>
        <taxon>Gonyaulacales</taxon>
        <taxon>Pyrocystaceae</taxon>
        <taxon>Alexandrium</taxon>
    </lineage>
</organism>
<dbReference type="EMBL" id="EF133899">
    <property type="protein sequence ID" value="ABO47904.1"/>
    <property type="molecule type" value="mRNA"/>
</dbReference>
<evidence type="ECO:0000313" key="2">
    <source>
        <dbReference type="EMBL" id="ABO47904.1"/>
    </source>
</evidence>
<evidence type="ECO:0000256" key="1">
    <source>
        <dbReference type="SAM" id="SignalP"/>
    </source>
</evidence>
<proteinExistence type="evidence at transcript level"/>
<accession>A4UHE6</accession>
<dbReference type="AlphaFoldDB" id="A4UHE6"/>
<reference evidence="2" key="1">
    <citation type="journal article" date="2007" name="Proc. Natl. Acad. Sci. U.S.A.">
        <title>Spliced leader RNA trans-splicing in dinoflagellates.</title>
        <authorList>
            <person name="Zhang H."/>
            <person name="Hou Y."/>
            <person name="Miranda L."/>
            <person name="Campbell D.A."/>
            <person name="Sturm N.R."/>
            <person name="Gaasterland T."/>
            <person name="Lin S."/>
        </authorList>
    </citation>
    <scope>NUCLEOTIDE SEQUENCE</scope>
    <source>
        <strain evidence="2">GT-CA28</strain>
    </source>
</reference>
<keyword evidence="1" id="KW-0732">Signal</keyword>
<sequence>MMLERAALAFLAVNAVVDASLMVHRKCQGHTCNSPEFPLLDWDPVTQTCHCRAHPCHHDQNQDGNRVIHSCGADKPYLGFSYTADKNLNCECLANAAAGSVYIARELCPGHTCSDGENLLLDYDENEHKCVCSKHPCKDDSGVEHSCQTGEFPILSYHYDESGKLNCVCNSNYKANDEL</sequence>
<feature type="chain" id="PRO_5002673050" evidence="1">
    <location>
        <begin position="20"/>
        <end position="179"/>
    </location>
</feature>